<dbReference type="EMBL" id="LAQJ01000288">
    <property type="protein sequence ID" value="KKO18163.1"/>
    <property type="molecule type" value="Genomic_DNA"/>
</dbReference>
<accession>A0A0M2UPZ8</accession>
<sequence length="434" mass="47553">MLNKRTCILPGVCFLILSLFGCSNLIHRWTKTEHRVDNGSLEGRIDDLAGKMNLVVSDANMLHNEVEITKTYNTIMQQKIDGLEAMIRDLTDQINRLHLPVTVPEIAPTQKNTSVVTNVVVSDSEPSLAQTSDVQITENTGGPLAVARQFWNTINTNDIQSVRLFSTKESGNRLLTIDGALANHTITFGEAKVKENKATIPTVVQAQRGTTMAETRMQTVLVEEDGQWKVDVGQTMASMPGGIMDTIAIEADKTMEEGSRTGAEETEKSPDAAMQEGIQEMPQTNETLTAVTPPAQESTGTTAVDDQTDTAGSPENPDETGEMSAASQEDIPPKQEAVVISEESTPAQREAFLKENIVRLAEAEFPDQKGTQWNILSLEHKAHLTYAEVEPTPAIVGYQRLKFAVSFRDPGTPRVIGIYGFTDGQYRLLSTKKH</sequence>
<evidence type="ECO:0000256" key="1">
    <source>
        <dbReference type="SAM" id="MobiDB-lite"/>
    </source>
</evidence>
<feature type="region of interest" description="Disordered" evidence="1">
    <location>
        <begin position="294"/>
        <end position="337"/>
    </location>
</feature>
<name>A0A0M2UPZ8_9BACT</name>
<organism evidence="2 3">
    <name type="scientific">Candidatus Brocadia fulgida</name>
    <dbReference type="NCBI Taxonomy" id="380242"/>
    <lineage>
        <taxon>Bacteria</taxon>
        <taxon>Pseudomonadati</taxon>
        <taxon>Planctomycetota</taxon>
        <taxon>Candidatus Brocadiia</taxon>
        <taxon>Candidatus Brocadiales</taxon>
        <taxon>Candidatus Brocadiaceae</taxon>
        <taxon>Candidatus Brocadia</taxon>
    </lineage>
</organism>
<evidence type="ECO:0008006" key="4">
    <source>
        <dbReference type="Google" id="ProtNLM"/>
    </source>
</evidence>
<keyword evidence="3" id="KW-1185">Reference proteome</keyword>
<reference evidence="2 3" key="1">
    <citation type="journal article" date="2013" name="BMC Microbiol.">
        <title>Identification of the type II cytochrome c maturation pathway in anammox bacteria by comparative genomics.</title>
        <authorList>
            <person name="Ferousi C."/>
            <person name="Speth D.R."/>
            <person name="Reimann J."/>
            <person name="Op den Camp H.J."/>
            <person name="Allen J.W."/>
            <person name="Keltjens J.T."/>
            <person name="Jetten M.S."/>
        </authorList>
    </citation>
    <scope>NUCLEOTIDE SEQUENCE [LARGE SCALE GENOMIC DNA]</scope>
    <source>
        <strain evidence="2">RU1</strain>
    </source>
</reference>
<feature type="compositionally biased region" description="Polar residues" evidence="1">
    <location>
        <begin position="294"/>
        <end position="313"/>
    </location>
</feature>
<dbReference type="AlphaFoldDB" id="A0A0M2UPZ8"/>
<evidence type="ECO:0000313" key="2">
    <source>
        <dbReference type="EMBL" id="KKO18163.1"/>
    </source>
</evidence>
<dbReference type="Proteomes" id="UP000034954">
    <property type="component" value="Unassembled WGS sequence"/>
</dbReference>
<dbReference type="PROSITE" id="PS51257">
    <property type="entry name" value="PROKAR_LIPOPROTEIN"/>
    <property type="match status" value="1"/>
</dbReference>
<proteinExistence type="predicted"/>
<gene>
    <name evidence="2" type="ORF">BROFUL_03144</name>
</gene>
<evidence type="ECO:0000313" key="3">
    <source>
        <dbReference type="Proteomes" id="UP000034954"/>
    </source>
</evidence>
<protein>
    <recommendedName>
        <fullName evidence="4">DUF4878 domain-containing protein</fullName>
    </recommendedName>
</protein>
<comment type="caution">
    <text evidence="2">The sequence shown here is derived from an EMBL/GenBank/DDBJ whole genome shotgun (WGS) entry which is preliminary data.</text>
</comment>